<dbReference type="EMBL" id="CADCUM010000037">
    <property type="protein sequence ID" value="CAA9373243.1"/>
    <property type="molecule type" value="Genomic_DNA"/>
</dbReference>
<name>A0A6J4MZI5_9ACTN</name>
<evidence type="ECO:0000313" key="2">
    <source>
        <dbReference type="EMBL" id="CAA9373243.1"/>
    </source>
</evidence>
<feature type="compositionally biased region" description="Basic residues" evidence="1">
    <location>
        <begin position="114"/>
        <end position="124"/>
    </location>
</feature>
<gene>
    <name evidence="2" type="ORF">AVDCRST_MAG32-911</name>
</gene>
<reference evidence="2" key="1">
    <citation type="submission" date="2020-02" db="EMBL/GenBank/DDBJ databases">
        <authorList>
            <person name="Meier V. D."/>
        </authorList>
    </citation>
    <scope>NUCLEOTIDE SEQUENCE</scope>
    <source>
        <strain evidence="2">AVDCRST_MAG32</strain>
    </source>
</reference>
<feature type="compositionally biased region" description="Acidic residues" evidence="1">
    <location>
        <begin position="298"/>
        <end position="307"/>
    </location>
</feature>
<feature type="compositionally biased region" description="Basic residues" evidence="1">
    <location>
        <begin position="86"/>
        <end position="99"/>
    </location>
</feature>
<protein>
    <submittedName>
        <fullName evidence="2">Maebl</fullName>
    </submittedName>
</protein>
<feature type="compositionally biased region" description="Basic and acidic residues" evidence="1">
    <location>
        <begin position="256"/>
        <end position="297"/>
    </location>
</feature>
<organism evidence="2">
    <name type="scientific">uncultured Nocardioides sp</name>
    <dbReference type="NCBI Taxonomy" id="198441"/>
    <lineage>
        <taxon>Bacteria</taxon>
        <taxon>Bacillati</taxon>
        <taxon>Actinomycetota</taxon>
        <taxon>Actinomycetes</taxon>
        <taxon>Propionibacteriales</taxon>
        <taxon>Nocardioidaceae</taxon>
        <taxon>Nocardioides</taxon>
        <taxon>environmental samples</taxon>
    </lineage>
</organism>
<dbReference type="AlphaFoldDB" id="A0A6J4MZI5"/>
<feature type="non-terminal residue" evidence="2">
    <location>
        <position position="1"/>
    </location>
</feature>
<feature type="region of interest" description="Disordered" evidence="1">
    <location>
        <begin position="1"/>
        <end position="72"/>
    </location>
</feature>
<feature type="compositionally biased region" description="Basic and acidic residues" evidence="1">
    <location>
        <begin position="226"/>
        <end position="237"/>
    </location>
</feature>
<feature type="region of interest" description="Disordered" evidence="1">
    <location>
        <begin position="80"/>
        <end position="99"/>
    </location>
</feature>
<evidence type="ECO:0000256" key="1">
    <source>
        <dbReference type="SAM" id="MobiDB-lite"/>
    </source>
</evidence>
<sequence>AARLSDLGPDRRPHRRRQHLAQVRRGSARRDRPGRRPDDQTGVRRLVVDPPRRLVAQAQPARPPAHAPARPDHAEELHRLRDDHRRHGPALRRQRRGLRPRLERLRLREPGHAAARRREVRARYGRGQDPCRLRQRVRQVRPARDAGRGRGCHRSRRPGVGGGARGSVDHQPAERTDEGRQRPVRRRRLGPARGTGSAPAAYPPVIRHPDVRAREPQLTGEGAALPRHDGPGQRHPDPAQGQAVAAQGGQGCAAGGREEGGREEGGQGRGAGREGREGQRRRVEEDREDDRARHEDCEDREDREDDPTAGGRDRAVRGGAAARGDPDRHRHHPDPRRPEASGEGPGDGL</sequence>
<feature type="compositionally biased region" description="Basic and acidic residues" evidence="1">
    <location>
        <begin position="28"/>
        <end position="52"/>
    </location>
</feature>
<accession>A0A6J4MZI5</accession>
<feature type="region of interest" description="Disordered" evidence="1">
    <location>
        <begin position="110"/>
        <end position="349"/>
    </location>
</feature>
<proteinExistence type="predicted"/>
<feature type="compositionally biased region" description="Basic and acidic residues" evidence="1">
    <location>
        <begin position="167"/>
        <end position="181"/>
    </location>
</feature>
<feature type="non-terminal residue" evidence="2">
    <location>
        <position position="349"/>
    </location>
</feature>